<reference evidence="2 3" key="1">
    <citation type="journal article" date="2020" name="Genomics">
        <title>Complete, high-quality genomes from long-read metagenomic sequencing of two wolf lichen thalli reveals enigmatic genome architecture.</title>
        <authorList>
            <person name="McKenzie S.K."/>
            <person name="Walston R.F."/>
            <person name="Allen J.L."/>
        </authorList>
    </citation>
    <scope>NUCLEOTIDE SEQUENCE [LARGE SCALE GENOMIC DNA]</scope>
    <source>
        <strain evidence="2">WasteWater1</strain>
    </source>
</reference>
<evidence type="ECO:0000313" key="3">
    <source>
        <dbReference type="Proteomes" id="UP000593566"/>
    </source>
</evidence>
<comment type="caution">
    <text evidence="2">The sequence shown here is derived from an EMBL/GenBank/DDBJ whole genome shotgun (WGS) entry which is preliminary data.</text>
</comment>
<gene>
    <name evidence="2" type="ORF">HO133_003853</name>
</gene>
<dbReference type="Gene3D" id="3.60.130.30">
    <property type="match status" value="1"/>
</dbReference>
<name>A0A8H6CB01_9LECA</name>
<dbReference type="Proteomes" id="UP000593566">
    <property type="component" value="Unassembled WGS sequence"/>
</dbReference>
<dbReference type="RefSeq" id="XP_037149463.1">
    <property type="nucleotide sequence ID" value="XM_037294775.1"/>
</dbReference>
<feature type="region of interest" description="Disordered" evidence="1">
    <location>
        <begin position="94"/>
        <end position="125"/>
    </location>
</feature>
<evidence type="ECO:0000313" key="2">
    <source>
        <dbReference type="EMBL" id="KAF6220028.1"/>
    </source>
</evidence>
<protein>
    <submittedName>
        <fullName evidence="2">Uncharacterized protein</fullName>
    </submittedName>
</protein>
<proteinExistence type="predicted"/>
<evidence type="ECO:0000256" key="1">
    <source>
        <dbReference type="SAM" id="MobiDB-lite"/>
    </source>
</evidence>
<dbReference type="EMBL" id="JACCJB010000018">
    <property type="protein sequence ID" value="KAF6220028.1"/>
    <property type="molecule type" value="Genomic_DNA"/>
</dbReference>
<sequence length="125" mass="13991">MTESHQDSNDWIDGLVWNAPLGDILKGGDMCLRQLGIHLASPSGAVTGILGRETIHNITEWTDFDSKMERRSRIPVVHTIHESILVRQEALQNIAKQKKRSSPEPLGTSEEEPRKRQLHDTSSGT</sequence>
<keyword evidence="3" id="KW-1185">Reference proteome</keyword>
<dbReference type="AlphaFoldDB" id="A0A8H6CB01"/>
<dbReference type="GeneID" id="59332264"/>
<organism evidence="2 3">
    <name type="scientific">Letharia lupina</name>
    <dbReference type="NCBI Taxonomy" id="560253"/>
    <lineage>
        <taxon>Eukaryota</taxon>
        <taxon>Fungi</taxon>
        <taxon>Dikarya</taxon>
        <taxon>Ascomycota</taxon>
        <taxon>Pezizomycotina</taxon>
        <taxon>Lecanoromycetes</taxon>
        <taxon>OSLEUM clade</taxon>
        <taxon>Lecanoromycetidae</taxon>
        <taxon>Lecanorales</taxon>
        <taxon>Lecanorineae</taxon>
        <taxon>Parmeliaceae</taxon>
        <taxon>Letharia</taxon>
    </lineage>
</organism>
<accession>A0A8H6CB01</accession>